<keyword evidence="4 14" id="KW-0378">Hydrolase</keyword>
<dbReference type="Gene3D" id="3.90.320.10">
    <property type="match status" value="1"/>
</dbReference>
<evidence type="ECO:0000256" key="13">
    <source>
        <dbReference type="ARBA" id="ARBA00048988"/>
    </source>
</evidence>
<keyword evidence="10" id="KW-0413">Isomerase</keyword>
<feature type="domain" description="UvrD-like helicase C-terminal" evidence="16">
    <location>
        <begin position="485"/>
        <end position="775"/>
    </location>
</feature>
<dbReference type="NCBIfam" id="TIGR02785">
    <property type="entry name" value="addA_Gpos"/>
    <property type="match status" value="1"/>
</dbReference>
<dbReference type="RefSeq" id="WP_237966603.1">
    <property type="nucleotide sequence ID" value="NZ_JAKNHQ010000005.1"/>
</dbReference>
<dbReference type="SUPFAM" id="SSF52540">
    <property type="entry name" value="P-loop containing nucleoside triphosphate hydrolases"/>
    <property type="match status" value="1"/>
</dbReference>
<dbReference type="InterPro" id="IPR011604">
    <property type="entry name" value="PDDEXK-like_dom_sf"/>
</dbReference>
<evidence type="ECO:0000256" key="2">
    <source>
        <dbReference type="ARBA" id="ARBA00022741"/>
    </source>
</evidence>
<evidence type="ECO:0000256" key="6">
    <source>
        <dbReference type="ARBA" id="ARBA00022839"/>
    </source>
</evidence>
<reference evidence="17 18" key="1">
    <citation type="submission" date="2022-01" db="EMBL/GenBank/DDBJ databases">
        <title>Collection of gut derived symbiotic bacterial strains cultured from healthy donors.</title>
        <authorList>
            <person name="Lin H."/>
            <person name="Kohout C."/>
            <person name="Waligurski E."/>
            <person name="Pamer E.G."/>
        </authorList>
    </citation>
    <scope>NUCLEOTIDE SEQUENCE [LARGE SCALE GENOMIC DNA]</scope>
    <source>
        <strain evidence="17 18">DFI.7.58</strain>
    </source>
</reference>
<feature type="domain" description="UvrD-like helicase ATP-binding" evidence="15">
    <location>
        <begin position="3"/>
        <end position="473"/>
    </location>
</feature>
<dbReference type="EMBL" id="JAKNHQ010000005">
    <property type="protein sequence ID" value="MCG4610353.1"/>
    <property type="molecule type" value="Genomic_DNA"/>
</dbReference>
<dbReference type="Pfam" id="PF12705">
    <property type="entry name" value="PDDEXK_1"/>
    <property type="match status" value="1"/>
</dbReference>
<comment type="caution">
    <text evidence="17">The sequence shown here is derived from an EMBL/GenBank/DDBJ whole genome shotgun (WGS) entry which is preliminary data.</text>
</comment>
<keyword evidence="1" id="KW-0540">Nuclease</keyword>
<keyword evidence="7 14" id="KW-0067">ATP-binding</keyword>
<evidence type="ECO:0000256" key="1">
    <source>
        <dbReference type="ARBA" id="ARBA00022722"/>
    </source>
</evidence>
<dbReference type="InterPro" id="IPR014152">
    <property type="entry name" value="AddA"/>
</dbReference>
<keyword evidence="6" id="KW-0269">Exonuclease</keyword>
<evidence type="ECO:0000256" key="11">
    <source>
        <dbReference type="ARBA" id="ARBA00034617"/>
    </source>
</evidence>
<evidence type="ECO:0000256" key="8">
    <source>
        <dbReference type="ARBA" id="ARBA00023125"/>
    </source>
</evidence>
<dbReference type="CDD" id="cd17932">
    <property type="entry name" value="DEXQc_UvrD"/>
    <property type="match status" value="1"/>
</dbReference>
<gene>
    <name evidence="17" type="primary">addA</name>
    <name evidence="17" type="ORF">L0P57_05340</name>
</gene>
<dbReference type="InterPro" id="IPR000212">
    <property type="entry name" value="DNA_helicase_UvrD/REP"/>
</dbReference>
<dbReference type="InterPro" id="IPR038726">
    <property type="entry name" value="PDDEXK_AddAB-type"/>
</dbReference>
<comment type="catalytic activity">
    <reaction evidence="13">
        <text>ATP + H2O = ADP + phosphate + H(+)</text>
        <dbReference type="Rhea" id="RHEA:13065"/>
        <dbReference type="ChEBI" id="CHEBI:15377"/>
        <dbReference type="ChEBI" id="CHEBI:15378"/>
        <dbReference type="ChEBI" id="CHEBI:30616"/>
        <dbReference type="ChEBI" id="CHEBI:43474"/>
        <dbReference type="ChEBI" id="CHEBI:456216"/>
        <dbReference type="EC" id="5.6.2.4"/>
    </reaction>
</comment>
<comment type="catalytic activity">
    <reaction evidence="11">
        <text>Couples ATP hydrolysis with the unwinding of duplex DNA by translocating in the 3'-5' direction.</text>
        <dbReference type="EC" id="5.6.2.4"/>
    </reaction>
</comment>
<keyword evidence="2 14" id="KW-0547">Nucleotide-binding</keyword>
<dbReference type="SUPFAM" id="SSF52980">
    <property type="entry name" value="Restriction endonuclease-like"/>
    <property type="match status" value="1"/>
</dbReference>
<keyword evidence="8" id="KW-0238">DNA-binding</keyword>
<dbReference type="Pfam" id="PF13361">
    <property type="entry name" value="UvrD_C"/>
    <property type="match status" value="1"/>
</dbReference>
<dbReference type="Proteomes" id="UP001298681">
    <property type="component" value="Unassembled WGS sequence"/>
</dbReference>
<evidence type="ECO:0000256" key="14">
    <source>
        <dbReference type="PROSITE-ProRule" id="PRU00560"/>
    </source>
</evidence>
<evidence type="ECO:0000313" key="18">
    <source>
        <dbReference type="Proteomes" id="UP001298681"/>
    </source>
</evidence>
<evidence type="ECO:0000256" key="7">
    <source>
        <dbReference type="ARBA" id="ARBA00022840"/>
    </source>
</evidence>
<evidence type="ECO:0000256" key="10">
    <source>
        <dbReference type="ARBA" id="ARBA00023235"/>
    </source>
</evidence>
<dbReference type="PANTHER" id="PTHR11070">
    <property type="entry name" value="UVRD / RECB / PCRA DNA HELICASE FAMILY MEMBER"/>
    <property type="match status" value="1"/>
</dbReference>
<evidence type="ECO:0000256" key="5">
    <source>
        <dbReference type="ARBA" id="ARBA00022806"/>
    </source>
</evidence>
<dbReference type="EC" id="5.6.2.4" evidence="12"/>
<dbReference type="InterPro" id="IPR014017">
    <property type="entry name" value="DNA_helicase_UvrD-like_C"/>
</dbReference>
<evidence type="ECO:0000259" key="15">
    <source>
        <dbReference type="PROSITE" id="PS51198"/>
    </source>
</evidence>
<keyword evidence="18" id="KW-1185">Reference proteome</keyword>
<dbReference type="InterPro" id="IPR027417">
    <property type="entry name" value="P-loop_NTPase"/>
</dbReference>
<dbReference type="InterPro" id="IPR014016">
    <property type="entry name" value="UvrD-like_ATP-bd"/>
</dbReference>
<evidence type="ECO:0000256" key="9">
    <source>
        <dbReference type="ARBA" id="ARBA00023204"/>
    </source>
</evidence>
<protein>
    <recommendedName>
        <fullName evidence="12">DNA 3'-5' helicase</fullName>
        <ecNumber evidence="12">5.6.2.4</ecNumber>
    </recommendedName>
</protein>
<keyword evidence="5 14" id="KW-0347">Helicase</keyword>
<dbReference type="InterPro" id="IPR011335">
    <property type="entry name" value="Restrct_endonuc-II-like"/>
</dbReference>
<dbReference type="Gene3D" id="3.40.50.300">
    <property type="entry name" value="P-loop containing nucleotide triphosphate hydrolases"/>
    <property type="match status" value="4"/>
</dbReference>
<proteinExistence type="predicted"/>
<evidence type="ECO:0000313" key="17">
    <source>
        <dbReference type="EMBL" id="MCG4610353.1"/>
    </source>
</evidence>
<name>A0ABS9MIL9_9FIRM</name>
<evidence type="ECO:0000256" key="3">
    <source>
        <dbReference type="ARBA" id="ARBA00022763"/>
    </source>
</evidence>
<evidence type="ECO:0000256" key="4">
    <source>
        <dbReference type="ARBA" id="ARBA00022801"/>
    </source>
</evidence>
<evidence type="ECO:0000259" key="16">
    <source>
        <dbReference type="PROSITE" id="PS51217"/>
    </source>
</evidence>
<dbReference type="PANTHER" id="PTHR11070:SF48">
    <property type="entry name" value="ATP-DEPENDENT HELICASE_NUCLEASE SUBUNIT A"/>
    <property type="match status" value="1"/>
</dbReference>
<dbReference type="Pfam" id="PF00580">
    <property type="entry name" value="UvrD-helicase"/>
    <property type="match status" value="1"/>
</dbReference>
<dbReference type="GO" id="GO:0004386">
    <property type="term" value="F:helicase activity"/>
    <property type="evidence" value="ECO:0007669"/>
    <property type="project" value="UniProtKB-KW"/>
</dbReference>
<dbReference type="PROSITE" id="PS51198">
    <property type="entry name" value="UVRD_HELICASE_ATP_BIND"/>
    <property type="match status" value="1"/>
</dbReference>
<keyword evidence="3" id="KW-0227">DNA damage</keyword>
<evidence type="ECO:0000256" key="12">
    <source>
        <dbReference type="ARBA" id="ARBA00034808"/>
    </source>
</evidence>
<dbReference type="PROSITE" id="PS51217">
    <property type="entry name" value="UVRD_HELICASE_CTER"/>
    <property type="match status" value="1"/>
</dbReference>
<keyword evidence="9" id="KW-0234">DNA repair</keyword>
<sequence length="1177" mass="131341">MGRNWTPGQRDAIEARGGTLLVSAAAGSGKTAVLVQRVIERLTDERHPTDADRLLVVTFTKAAAAEMRDRIAAQIALLLEEDPYNVRLQRQQILLARAQISTIHSFCSELVRENFYKLGVSPDFRILDDAEMTLLRNDAMAQVLDEYYALSDPSFLELVDAFSAGRDDARIVSTVETLYEFVRSHPFPERWLREKAALYREEIPASQTIWGETALRYAADAVAYAIALTQNALSLMRQDEAIEKAYHDAYASDLAGLLDLQARIAQKDWNGLAFACGDFTYEKLKPLRGYGDDPLKNKLTASRKEVKATVEKLAGLFQESELECAADIARLAPLVAKLFEVTVRFGETLDRLKQERRAADFGDLEHWALKLLVRDTPEGAVRTPEAEELAARFDEIMVDEYQDTNEAQDMIFRAVSREESNLFFVGDVKQSIYSFRQAMPQIFLRRRAAYPPYDRTRDVYPASIALDRNFRSRAGVTGAVNFVFRQLMSVQTGDLDYGEGEELIPGASYPPSAEPDTQLDIIDLSKGDEEEMVRVESRHIAERIHRMMAEGLLVTEDGVQRPAGCHDFCILLRSANRYAKEYAKELQRLGVPAWADTGGGFFAAPEVAVAVSLLRVIDNPMQDIPLLSVLMSPIYGFTPDDLADIRIRERKEPLYIALVRAAQEGDGRATQVLRDIEEYRALAATLPSDRLINLVYEKSGYPDLVQAMANGELRLANLRLLLEYAKKYEGSGFNGLSGFVRMLDRLEQQDADLASASTVGGAEVVQIMSIHRSKGLEFPVCILAGCSRRFNKERGDVLLHPELGFGVKLRDPETGARVTTLPREAAALEIDRGEMSEELRVLYVAMTRAKEKLLLVTTVKDAEKTLGKLASRLTEEPRLQPYVVRSASCISDWLLLCAMRHPDGGTLREMAAALPGVTVSCDTPWAIRIVSPPAAEEQGQPEAEAPAMPDQALLLQLRSELDFVYPYAGLRGVPTKVAASDLAAEPFSFQYAATARPAFLSKQGLTPAERGTALHQYMQFCDYETARTQPERECERLVKQGFLSREEGDAVEMNRVQAFFASPLAQRILHAKQVLREYRFTVEIPSGEVQPGLPETLAGEPVVMQGAVDCAFEEDGSLVIVDFKTDHTKDEAALWERYRAQLALYRRALAVCTGLPVKECLLYSFYLNREIRGEGMG</sequence>
<organism evidence="17 18">
    <name type="scientific">Anaeromassilibacillus senegalensis</name>
    <dbReference type="NCBI Taxonomy" id="1673717"/>
    <lineage>
        <taxon>Bacteria</taxon>
        <taxon>Bacillati</taxon>
        <taxon>Bacillota</taxon>
        <taxon>Clostridia</taxon>
        <taxon>Eubacteriales</taxon>
        <taxon>Acutalibacteraceae</taxon>
        <taxon>Anaeromassilibacillus</taxon>
    </lineage>
</organism>
<feature type="binding site" evidence="14">
    <location>
        <begin position="24"/>
        <end position="31"/>
    </location>
    <ligand>
        <name>ATP</name>
        <dbReference type="ChEBI" id="CHEBI:30616"/>
    </ligand>
</feature>
<accession>A0ABS9MIL9</accession>